<proteinExistence type="predicted"/>
<organism evidence="1 2">
    <name type="scientific">Candidatus Accumulibacter aalborgensis</name>
    <dbReference type="NCBI Taxonomy" id="1860102"/>
    <lineage>
        <taxon>Bacteria</taxon>
        <taxon>Pseudomonadati</taxon>
        <taxon>Pseudomonadota</taxon>
        <taxon>Betaproteobacteria</taxon>
        <taxon>Candidatus Accumulibacter</taxon>
    </lineage>
</organism>
<dbReference type="Proteomes" id="UP000199169">
    <property type="component" value="Unassembled WGS sequence"/>
</dbReference>
<dbReference type="STRING" id="1860102.ACCAA_790040"/>
<gene>
    <name evidence="1" type="ORF">ACCAA_790040</name>
</gene>
<reference evidence="2" key="1">
    <citation type="submission" date="2016-06" db="EMBL/GenBank/DDBJ databases">
        <authorList>
            <person name="McIlroy S.J."/>
            <person name="Karst S.M."/>
            <person name="Albertsen M."/>
        </authorList>
    </citation>
    <scope>NUCLEOTIDE SEQUENCE [LARGE SCALE GENOMIC DNA]</scope>
</reference>
<evidence type="ECO:0000313" key="1">
    <source>
        <dbReference type="EMBL" id="SBT09870.1"/>
    </source>
</evidence>
<dbReference type="AlphaFoldDB" id="A0A1A8XY22"/>
<accession>A0A1A8XY22</accession>
<dbReference type="EMBL" id="FLQX01000159">
    <property type="protein sequence ID" value="SBT09870.1"/>
    <property type="molecule type" value="Genomic_DNA"/>
</dbReference>
<sequence>MPKKFRLRERFFVPPIHESLGLKEVFKDYSTLSEIAETRCDTAAAAERAQKRNAKRVQRKRLAGGTSQATQDHAAALISAPCCDCSRRFPFVS</sequence>
<keyword evidence="2" id="KW-1185">Reference proteome</keyword>
<name>A0A1A8XY22_9PROT</name>
<protein>
    <submittedName>
        <fullName evidence="1">Uncharacterized protein</fullName>
    </submittedName>
</protein>
<evidence type="ECO:0000313" key="2">
    <source>
        <dbReference type="Proteomes" id="UP000199169"/>
    </source>
</evidence>